<dbReference type="Pfam" id="PF02221">
    <property type="entry name" value="E1_DerP2_DerF2"/>
    <property type="match status" value="1"/>
</dbReference>
<dbReference type="EMBL" id="VCGU01000004">
    <property type="protein sequence ID" value="TRY77191.1"/>
    <property type="molecule type" value="Genomic_DNA"/>
</dbReference>
<organism evidence="3 4">
    <name type="scientific">Tigriopus californicus</name>
    <name type="common">Marine copepod</name>
    <dbReference type="NCBI Taxonomy" id="6832"/>
    <lineage>
        <taxon>Eukaryota</taxon>
        <taxon>Metazoa</taxon>
        <taxon>Ecdysozoa</taxon>
        <taxon>Arthropoda</taxon>
        <taxon>Crustacea</taxon>
        <taxon>Multicrustacea</taxon>
        <taxon>Hexanauplia</taxon>
        <taxon>Copepoda</taxon>
        <taxon>Harpacticoida</taxon>
        <taxon>Harpacticidae</taxon>
        <taxon>Tigriopus</taxon>
    </lineage>
</organism>
<keyword evidence="1" id="KW-0732">Signal</keyword>
<evidence type="ECO:0000256" key="1">
    <source>
        <dbReference type="SAM" id="SignalP"/>
    </source>
</evidence>
<evidence type="ECO:0000259" key="2">
    <source>
        <dbReference type="Pfam" id="PF02221"/>
    </source>
</evidence>
<accession>A0A553PHN0</accession>
<evidence type="ECO:0000313" key="4">
    <source>
        <dbReference type="Proteomes" id="UP000318571"/>
    </source>
</evidence>
<dbReference type="InterPro" id="IPR014756">
    <property type="entry name" value="Ig_E-set"/>
</dbReference>
<gene>
    <name evidence="3" type="ORF">TCAL_17019</name>
</gene>
<dbReference type="AlphaFoldDB" id="A0A553PHN0"/>
<dbReference type="Gene3D" id="2.60.40.770">
    <property type="match status" value="1"/>
</dbReference>
<name>A0A553PHN0_TIGCA</name>
<keyword evidence="4" id="KW-1185">Reference proteome</keyword>
<protein>
    <recommendedName>
        <fullName evidence="2">MD-2-related lipid-recognition domain-containing protein</fullName>
    </recommendedName>
</protein>
<feature type="domain" description="MD-2-related lipid-recognition" evidence="2">
    <location>
        <begin position="106"/>
        <end position="200"/>
    </location>
</feature>
<sequence length="275" mass="30336">MKVLLISLATLSLSLAQDFDNLVQDKSSLPPLIQEALQACGSFKNLRDGNCPPHTYSGPALPPPQLKGAVRVLSCGGSESVSFVGINAPYNATLQAYGFTKGSFQLRIAFTPRTSINFLAATASGSLPVLPNLNTKKPICEVAGNACPYILSGNQCPIQAGQKVVYQLPIRIAGNYYPGLQISVKIQLFDFDQPASGCLQESQRKGFRRRFKERIWKRLRLGEDFQNVRCTYFCIFGYRSPVSCLKIQFSFPNPLQDNIRIIGRTIGKWCCTKTT</sequence>
<feature type="signal peptide" evidence="1">
    <location>
        <begin position="1"/>
        <end position="16"/>
    </location>
</feature>
<feature type="chain" id="PRO_5021929633" description="MD-2-related lipid-recognition domain-containing protein" evidence="1">
    <location>
        <begin position="17"/>
        <end position="275"/>
    </location>
</feature>
<proteinExistence type="predicted"/>
<comment type="caution">
    <text evidence="3">The sequence shown here is derived from an EMBL/GenBank/DDBJ whole genome shotgun (WGS) entry which is preliminary data.</text>
</comment>
<dbReference type="Proteomes" id="UP000318571">
    <property type="component" value="Chromosome 5"/>
</dbReference>
<dbReference type="SUPFAM" id="SSF81296">
    <property type="entry name" value="E set domains"/>
    <property type="match status" value="1"/>
</dbReference>
<dbReference type="InterPro" id="IPR003172">
    <property type="entry name" value="ML_dom"/>
</dbReference>
<evidence type="ECO:0000313" key="3">
    <source>
        <dbReference type="EMBL" id="TRY77191.1"/>
    </source>
</evidence>
<reference evidence="3 4" key="1">
    <citation type="journal article" date="2018" name="Nat. Ecol. Evol.">
        <title>Genomic signatures of mitonuclear coevolution across populations of Tigriopus californicus.</title>
        <authorList>
            <person name="Barreto F.S."/>
            <person name="Watson E.T."/>
            <person name="Lima T.G."/>
            <person name="Willett C.S."/>
            <person name="Edmands S."/>
            <person name="Li W."/>
            <person name="Burton R.S."/>
        </authorList>
    </citation>
    <scope>NUCLEOTIDE SEQUENCE [LARGE SCALE GENOMIC DNA]</scope>
    <source>
        <strain evidence="3 4">San Diego</strain>
    </source>
</reference>